<dbReference type="KEGG" id="gba:J421_6039"/>
<organism evidence="6 7">
    <name type="scientific">Gemmatirosa kalamazoonensis</name>
    <dbReference type="NCBI Taxonomy" id="861299"/>
    <lineage>
        <taxon>Bacteria</taxon>
        <taxon>Pseudomonadati</taxon>
        <taxon>Gemmatimonadota</taxon>
        <taxon>Gemmatimonadia</taxon>
        <taxon>Gemmatimonadales</taxon>
        <taxon>Gemmatimonadaceae</taxon>
        <taxon>Gemmatirosa</taxon>
    </lineage>
</organism>
<dbReference type="SUPFAM" id="SSF56112">
    <property type="entry name" value="Protein kinase-like (PK-like)"/>
    <property type="match status" value="1"/>
</dbReference>
<dbReference type="Gene3D" id="1.10.510.10">
    <property type="entry name" value="Transferase(Phosphotransferase) domain 1"/>
    <property type="match status" value="1"/>
</dbReference>
<dbReference type="Proteomes" id="UP000019151">
    <property type="component" value="Plasmid 2"/>
</dbReference>
<keyword evidence="4" id="KW-0067">ATP-binding</keyword>
<sequence>MTWASDSGGTGPRARPAVGTLDVPAERVVERLRPTYQVERELTPGGMSRVFLARDVALDRLVVVKVLPGHLATPSAVDRFRREILLVAGLHHPNVVGVIGAGDVDGVPYYVMPFIEGASLAERLAGRARLPVAEATAILRDVARARSPTRTSAASCTAT</sequence>
<reference evidence="6 7" key="1">
    <citation type="journal article" date="2014" name="Genome Announc.">
        <title>Genome Sequence and Methylome of Soil Bacterium Gemmatirosa kalamazoonensis KBS708T, a Member of the Rarely Cultivated Gemmatimonadetes Phylum.</title>
        <authorList>
            <person name="Debruyn J.M."/>
            <person name="Radosevich M."/>
            <person name="Wommack K.E."/>
            <person name="Polson S.W."/>
            <person name="Hauser L.J."/>
            <person name="Fawaz M.N."/>
            <person name="Korlach J."/>
            <person name="Tsai Y.C."/>
        </authorList>
    </citation>
    <scope>NUCLEOTIDE SEQUENCE [LARGE SCALE GENOMIC DNA]</scope>
    <source>
        <strain evidence="6 7">KBS708</strain>
        <plasmid evidence="7">Plasmid 2</plasmid>
    </source>
</reference>
<dbReference type="InterPro" id="IPR011009">
    <property type="entry name" value="Kinase-like_dom_sf"/>
</dbReference>
<dbReference type="PROSITE" id="PS50011">
    <property type="entry name" value="PROTEIN_KINASE_DOM"/>
    <property type="match status" value="1"/>
</dbReference>
<evidence type="ECO:0000313" key="7">
    <source>
        <dbReference type="Proteomes" id="UP000019151"/>
    </source>
</evidence>
<keyword evidence="2" id="KW-0547">Nucleotide-binding</keyword>
<dbReference type="InParanoid" id="W0RRF8"/>
<keyword evidence="6" id="KW-0614">Plasmid</keyword>
<dbReference type="Pfam" id="PF00069">
    <property type="entry name" value="Pkinase"/>
    <property type="match status" value="1"/>
</dbReference>
<protein>
    <submittedName>
        <fullName evidence="6">Protein kinase</fullName>
    </submittedName>
</protein>
<dbReference type="GO" id="GO:0005524">
    <property type="term" value="F:ATP binding"/>
    <property type="evidence" value="ECO:0007669"/>
    <property type="project" value="UniProtKB-KW"/>
</dbReference>
<evidence type="ECO:0000259" key="5">
    <source>
        <dbReference type="PROSITE" id="PS50011"/>
    </source>
</evidence>
<proteinExistence type="predicted"/>
<accession>W0RRF8</accession>
<dbReference type="RefSeq" id="WP_025414874.1">
    <property type="nucleotide sequence ID" value="NZ_CP007130.1"/>
</dbReference>
<dbReference type="InterPro" id="IPR000719">
    <property type="entry name" value="Prot_kinase_dom"/>
</dbReference>
<keyword evidence="1" id="KW-0808">Transferase</keyword>
<keyword evidence="7" id="KW-1185">Reference proteome</keyword>
<name>W0RRF8_9BACT</name>
<dbReference type="PANTHER" id="PTHR43289">
    <property type="entry name" value="MITOGEN-ACTIVATED PROTEIN KINASE KINASE KINASE 20-RELATED"/>
    <property type="match status" value="1"/>
</dbReference>
<dbReference type="EMBL" id="CP007130">
    <property type="protein sequence ID" value="AHG93574.1"/>
    <property type="molecule type" value="Genomic_DNA"/>
</dbReference>
<geneLocation type="plasmid" evidence="6 7">
    <name>2</name>
</geneLocation>
<evidence type="ECO:0000256" key="2">
    <source>
        <dbReference type="ARBA" id="ARBA00022741"/>
    </source>
</evidence>
<evidence type="ECO:0000256" key="4">
    <source>
        <dbReference type="ARBA" id="ARBA00022840"/>
    </source>
</evidence>
<evidence type="ECO:0000256" key="3">
    <source>
        <dbReference type="ARBA" id="ARBA00022777"/>
    </source>
</evidence>
<feature type="domain" description="Protein kinase" evidence="5">
    <location>
        <begin position="36"/>
        <end position="159"/>
    </location>
</feature>
<dbReference type="HOGENOM" id="CLU_1658305_0_0_0"/>
<gene>
    <name evidence="6" type="ORF">J421_6039</name>
</gene>
<dbReference type="OrthoDB" id="9801841at2"/>
<dbReference type="PANTHER" id="PTHR43289:SF6">
    <property type="entry name" value="SERINE_THREONINE-PROTEIN KINASE NEKL-3"/>
    <property type="match status" value="1"/>
</dbReference>
<dbReference type="AlphaFoldDB" id="W0RRF8"/>
<dbReference type="eggNOG" id="COG0515">
    <property type="taxonomic scope" value="Bacteria"/>
</dbReference>
<dbReference type="GO" id="GO:0004674">
    <property type="term" value="F:protein serine/threonine kinase activity"/>
    <property type="evidence" value="ECO:0007669"/>
    <property type="project" value="TreeGrafter"/>
</dbReference>
<evidence type="ECO:0000256" key="1">
    <source>
        <dbReference type="ARBA" id="ARBA00022679"/>
    </source>
</evidence>
<evidence type="ECO:0000313" key="6">
    <source>
        <dbReference type="EMBL" id="AHG93574.1"/>
    </source>
</evidence>
<keyword evidence="3 6" id="KW-0418">Kinase</keyword>